<protein>
    <submittedName>
        <fullName evidence="1">Uncharacterized protein</fullName>
    </submittedName>
</protein>
<dbReference type="EnsemblPlants" id="AET0Gv20122300.15">
    <property type="protein sequence ID" value="AET0Gv20122300.15"/>
    <property type="gene ID" value="AET0Gv20122300"/>
</dbReference>
<reference evidence="2" key="2">
    <citation type="journal article" date="2017" name="Nat. Plants">
        <title>The Aegilops tauschii genome reveals multiple impacts of transposons.</title>
        <authorList>
            <person name="Zhao G."/>
            <person name="Zou C."/>
            <person name="Li K."/>
            <person name="Wang K."/>
            <person name="Li T."/>
            <person name="Gao L."/>
            <person name="Zhang X."/>
            <person name="Wang H."/>
            <person name="Yang Z."/>
            <person name="Liu X."/>
            <person name="Jiang W."/>
            <person name="Mao L."/>
            <person name="Kong X."/>
            <person name="Jiao Y."/>
            <person name="Jia J."/>
        </authorList>
    </citation>
    <scope>NUCLEOTIDE SEQUENCE [LARGE SCALE GENOMIC DNA]</scope>
    <source>
        <strain evidence="2">cv. AL8/78</strain>
    </source>
</reference>
<keyword evidence="2" id="KW-1185">Reference proteome</keyword>
<name>A0A452XFH0_AEGTS</name>
<evidence type="ECO:0000313" key="2">
    <source>
        <dbReference type="Proteomes" id="UP000015105"/>
    </source>
</evidence>
<dbReference type="Proteomes" id="UP000015105">
    <property type="component" value="Unassembled WGS sequence"/>
</dbReference>
<evidence type="ECO:0000313" key="1">
    <source>
        <dbReference type="EnsemblPlants" id="AET0Gv20122300.15"/>
    </source>
</evidence>
<sequence length="58" mass="6848">FTEGVLMLIQIGQFVGIVPLYKSDNNTSQKYMPIQITHHIRLWNLPMAYSQHLLHRRV</sequence>
<reference evidence="2" key="1">
    <citation type="journal article" date="2014" name="Science">
        <title>Ancient hybridizations among the ancestral genomes of bread wheat.</title>
        <authorList>
            <consortium name="International Wheat Genome Sequencing Consortium,"/>
            <person name="Marcussen T."/>
            <person name="Sandve S.R."/>
            <person name="Heier L."/>
            <person name="Spannagl M."/>
            <person name="Pfeifer M."/>
            <person name="Jakobsen K.S."/>
            <person name="Wulff B.B."/>
            <person name="Steuernagel B."/>
            <person name="Mayer K.F."/>
            <person name="Olsen O.A."/>
        </authorList>
    </citation>
    <scope>NUCLEOTIDE SEQUENCE [LARGE SCALE GENOMIC DNA]</scope>
    <source>
        <strain evidence="2">cv. AL8/78</strain>
    </source>
</reference>
<accession>A0A452XFH0</accession>
<dbReference type="Gramene" id="AET0Gv20122300.15">
    <property type="protein sequence ID" value="AET0Gv20122300.15"/>
    <property type="gene ID" value="AET0Gv20122300"/>
</dbReference>
<dbReference type="AlphaFoldDB" id="A0A452XFH0"/>
<organism evidence="1 2">
    <name type="scientific">Aegilops tauschii subsp. strangulata</name>
    <name type="common">Goatgrass</name>
    <dbReference type="NCBI Taxonomy" id="200361"/>
    <lineage>
        <taxon>Eukaryota</taxon>
        <taxon>Viridiplantae</taxon>
        <taxon>Streptophyta</taxon>
        <taxon>Embryophyta</taxon>
        <taxon>Tracheophyta</taxon>
        <taxon>Spermatophyta</taxon>
        <taxon>Magnoliopsida</taxon>
        <taxon>Liliopsida</taxon>
        <taxon>Poales</taxon>
        <taxon>Poaceae</taxon>
        <taxon>BOP clade</taxon>
        <taxon>Pooideae</taxon>
        <taxon>Triticodae</taxon>
        <taxon>Triticeae</taxon>
        <taxon>Triticinae</taxon>
        <taxon>Aegilops</taxon>
    </lineage>
</organism>
<proteinExistence type="predicted"/>
<reference evidence="1" key="3">
    <citation type="submission" date="2019-03" db="UniProtKB">
        <authorList>
            <consortium name="EnsemblPlants"/>
        </authorList>
    </citation>
    <scope>IDENTIFICATION</scope>
</reference>